<keyword evidence="5" id="KW-0862">Zinc</keyword>
<dbReference type="SUPFAM" id="SSF56327">
    <property type="entry name" value="LDH C-terminal domain-like"/>
    <property type="match status" value="1"/>
</dbReference>
<dbReference type="GO" id="GO:0016615">
    <property type="term" value="F:malate dehydrogenase activity"/>
    <property type="evidence" value="ECO:0007669"/>
    <property type="project" value="InterPro"/>
</dbReference>
<keyword evidence="2" id="KW-0816">Tricarboxylic acid cycle</keyword>
<dbReference type="Gene3D" id="3.30.60.90">
    <property type="match status" value="1"/>
</dbReference>
<feature type="domain" description="Lactate/malate dehydrogenase C-terminal" evidence="9">
    <location>
        <begin position="332"/>
        <end position="407"/>
    </location>
</feature>
<feature type="domain" description="EF-hand" evidence="10">
    <location>
        <begin position="509"/>
        <end position="629"/>
    </location>
</feature>
<dbReference type="GO" id="GO:0016616">
    <property type="term" value="F:oxidoreductase activity, acting on the CH-OH group of donors, NAD or NADP as acceptor"/>
    <property type="evidence" value="ECO:0007669"/>
    <property type="project" value="InterPro"/>
</dbReference>
<evidence type="ECO:0000256" key="1">
    <source>
        <dbReference type="ARBA" id="ARBA00009613"/>
    </source>
</evidence>
<dbReference type="InterPro" id="IPR043145">
    <property type="entry name" value="Znf_ZZ_sf"/>
</dbReference>
<dbReference type="Pfam" id="PF02866">
    <property type="entry name" value="Ldh_1_C"/>
    <property type="match status" value="1"/>
</dbReference>
<sequence length="859" mass="95840">MAKFVLAGRADCPYYAKAELLADYLQKNLPDFRIHKITQHPDVWELYYGVTSSMTTELMKSIAQENLGTHIEKELEEESLKGLVNPLQVWITSASSLACYHLIPILTSGEVFGPQMEISINLFDSKHTEEKLISHKQEAEDLASPYLQSVSICTQAEEAFHGAHVIIILDDHMDKEIYSLEDCIRSRAPLCQLYGSLIEKNAHNFAKIIVGGKTFVNLKTALLMKYAPTFARNIIAVALGVEGQAKAALARKLKITPSCIKDVIIWGNISGNNYVDLRKAKVYRYESAIWGPPHYSRPVLSLLFDRDWVNREFVASLKTLTATGRQFGGMLAAHSIATTLKYWCHGSPPGEIVSLGVLSEGQFGIPKGIVFSMPVKFENGTWVVLTDLKNTEISQQVMTRMANDLIQEQLVALGELANFQPCQSETDLNQDVETALPTKNDHQGFRKVSDDYKDLFTHLMPDDEKDLILSDGDFGLSEHLVVIVPQLQGPSSQLSFQEIPKMDPDKQDALNSIENSAYRTAFKLQSVQTLCQYDAVFPLLPAVDLIGSSLIQHVLLRQSLWEAGESTLSVQQLFQALQEMFQKVRVEKPGQVHPRASELTLSLLTTMYDSTGTGFIKLAPAAAALITLSGDSPLTKYREIIQTPVVLILLKQSLLPSPVTKLMVFVIDVLNDQKLEIFQLSLGKVVPCALWKVLHAAVSKGYRCLKCLNFDICQVCFLCSLQGESHRKSHPVVENCIQCNRSEVPMYECTTEPVETATTEIFKQMPQRPSRAQQTNGSNPHHQEYRLNSNQRLIFSISCFSRPYSALGMNCGVPTNPLMLSIETEDLQSSVNLDLYCGAERVCRAFSALIDQITLTNLK</sequence>
<proteinExistence type="inferred from homology"/>
<evidence type="ECO:0000256" key="3">
    <source>
        <dbReference type="ARBA" id="ARBA00022723"/>
    </source>
</evidence>
<dbReference type="InterPro" id="IPR015955">
    <property type="entry name" value="Lactate_DH/Glyco_Ohase_4_C"/>
</dbReference>
<dbReference type="Gene3D" id="1.10.238.10">
    <property type="entry name" value="EF-hand"/>
    <property type="match status" value="1"/>
</dbReference>
<evidence type="ECO:0000259" key="10">
    <source>
        <dbReference type="Pfam" id="PF09068"/>
    </source>
</evidence>
<evidence type="ECO:0000259" key="9">
    <source>
        <dbReference type="Pfam" id="PF02866"/>
    </source>
</evidence>
<dbReference type="InterPro" id="IPR011992">
    <property type="entry name" value="EF-hand-dom_pair"/>
</dbReference>
<evidence type="ECO:0000256" key="7">
    <source>
        <dbReference type="ARBA" id="ARBA00023027"/>
    </source>
</evidence>
<protein>
    <recommendedName>
        <fullName evidence="8">Putative malate dehydrogenase 1B</fullName>
    </recommendedName>
</protein>
<reference evidence="11 12" key="1">
    <citation type="submission" date="2020-12" db="EMBL/GenBank/DDBJ databases">
        <title>De novo assembly of Tibetan sheep genome.</title>
        <authorList>
            <person name="Li X."/>
        </authorList>
    </citation>
    <scope>NUCLEOTIDE SEQUENCE [LARGE SCALE GENOMIC DNA]</scope>
    <source>
        <tissue evidence="11">Heart</tissue>
    </source>
</reference>
<dbReference type="InterPro" id="IPR036291">
    <property type="entry name" value="NAD(P)-bd_dom_sf"/>
</dbReference>
<dbReference type="Pfam" id="PF09068">
    <property type="entry name" value="EF-hand_2"/>
    <property type="match status" value="1"/>
</dbReference>
<dbReference type="GO" id="GO:0008270">
    <property type="term" value="F:zinc ion binding"/>
    <property type="evidence" value="ECO:0007669"/>
    <property type="project" value="UniProtKB-KW"/>
</dbReference>
<evidence type="ECO:0000256" key="4">
    <source>
        <dbReference type="ARBA" id="ARBA00022771"/>
    </source>
</evidence>
<evidence type="ECO:0000256" key="6">
    <source>
        <dbReference type="ARBA" id="ARBA00023002"/>
    </source>
</evidence>
<evidence type="ECO:0000313" key="12">
    <source>
        <dbReference type="Proteomes" id="UP000664991"/>
    </source>
</evidence>
<comment type="caution">
    <text evidence="11">The sequence shown here is derived from an EMBL/GenBank/DDBJ whole genome shotgun (WGS) entry which is preliminary data.</text>
</comment>
<evidence type="ECO:0000313" key="11">
    <source>
        <dbReference type="EMBL" id="KAG5213998.1"/>
    </source>
</evidence>
<dbReference type="InterPro" id="IPR022383">
    <property type="entry name" value="Lactate/malate_DH_C"/>
</dbReference>
<dbReference type="FunFam" id="3.90.110.10:FF:000006">
    <property type="entry name" value="putative malate dehydrogenase 1B"/>
    <property type="match status" value="1"/>
</dbReference>
<dbReference type="Proteomes" id="UP000664991">
    <property type="component" value="Unassembled WGS sequence"/>
</dbReference>
<dbReference type="Gene3D" id="3.40.50.720">
    <property type="entry name" value="NAD(P)-binding Rossmann-like Domain"/>
    <property type="match status" value="1"/>
</dbReference>
<comment type="similarity">
    <text evidence="1">Belongs to the LDH/MDH superfamily. MDH type 2 family.</text>
</comment>
<dbReference type="GO" id="GO:0006099">
    <property type="term" value="P:tricarboxylic acid cycle"/>
    <property type="evidence" value="ECO:0007669"/>
    <property type="project" value="UniProtKB-KW"/>
</dbReference>
<dbReference type="AlphaFoldDB" id="A0A836D653"/>
<dbReference type="SUPFAM" id="SSF47473">
    <property type="entry name" value="EF-hand"/>
    <property type="match status" value="1"/>
</dbReference>
<accession>A0A836D653</accession>
<dbReference type="PANTHER" id="PTHR23382">
    <property type="entry name" value="MALATE DEHYDROGENASE"/>
    <property type="match status" value="1"/>
</dbReference>
<keyword evidence="4" id="KW-0863">Zinc-finger</keyword>
<dbReference type="FunFam" id="3.40.50.720:FF:000322">
    <property type="entry name" value="Putative malate dehydrogenase 1B"/>
    <property type="match status" value="1"/>
</dbReference>
<name>A0A836D653_SHEEP</name>
<keyword evidence="7" id="KW-0520">NAD</keyword>
<evidence type="ECO:0000256" key="2">
    <source>
        <dbReference type="ARBA" id="ARBA00022532"/>
    </source>
</evidence>
<keyword evidence="6" id="KW-0560">Oxidoreductase</keyword>
<dbReference type="SUPFAM" id="SSF57850">
    <property type="entry name" value="RING/U-box"/>
    <property type="match status" value="1"/>
</dbReference>
<evidence type="ECO:0000256" key="5">
    <source>
        <dbReference type="ARBA" id="ARBA00022833"/>
    </source>
</evidence>
<evidence type="ECO:0000256" key="8">
    <source>
        <dbReference type="ARBA" id="ARBA00039310"/>
    </source>
</evidence>
<organism evidence="11 12">
    <name type="scientific">Ovis aries</name>
    <name type="common">Sheep</name>
    <dbReference type="NCBI Taxonomy" id="9940"/>
    <lineage>
        <taxon>Eukaryota</taxon>
        <taxon>Metazoa</taxon>
        <taxon>Chordata</taxon>
        <taxon>Craniata</taxon>
        <taxon>Vertebrata</taxon>
        <taxon>Euteleostomi</taxon>
        <taxon>Mammalia</taxon>
        <taxon>Eutheria</taxon>
        <taxon>Laurasiatheria</taxon>
        <taxon>Artiodactyla</taxon>
        <taxon>Ruminantia</taxon>
        <taxon>Pecora</taxon>
        <taxon>Bovidae</taxon>
        <taxon>Caprinae</taxon>
        <taxon>Ovis</taxon>
    </lineage>
</organism>
<dbReference type="GO" id="GO:0006108">
    <property type="term" value="P:malate metabolic process"/>
    <property type="evidence" value="ECO:0007669"/>
    <property type="project" value="InterPro"/>
</dbReference>
<dbReference type="InterPro" id="IPR010945">
    <property type="entry name" value="Malate_DH_type2"/>
</dbReference>
<gene>
    <name evidence="11" type="ORF">JEQ12_009784</name>
</gene>
<dbReference type="SUPFAM" id="SSF51735">
    <property type="entry name" value="NAD(P)-binding Rossmann-fold domains"/>
    <property type="match status" value="1"/>
</dbReference>
<keyword evidence="3" id="KW-0479">Metal-binding</keyword>
<dbReference type="EMBL" id="JAEMGP010000002">
    <property type="protein sequence ID" value="KAG5213998.1"/>
    <property type="molecule type" value="Genomic_DNA"/>
</dbReference>
<dbReference type="Gene3D" id="3.90.110.10">
    <property type="entry name" value="Lactate dehydrogenase/glycoside hydrolase, family 4, C-terminal"/>
    <property type="match status" value="1"/>
</dbReference>
<dbReference type="InterPro" id="IPR015153">
    <property type="entry name" value="EF-hand_dom_typ1"/>
</dbReference>